<organism evidence="9 10">
    <name type="scientific">Ganoderma sinense ZZ0214-1</name>
    <dbReference type="NCBI Taxonomy" id="1077348"/>
    <lineage>
        <taxon>Eukaryota</taxon>
        <taxon>Fungi</taxon>
        <taxon>Dikarya</taxon>
        <taxon>Basidiomycota</taxon>
        <taxon>Agaricomycotina</taxon>
        <taxon>Agaricomycetes</taxon>
        <taxon>Polyporales</taxon>
        <taxon>Polyporaceae</taxon>
        <taxon>Ganoderma</taxon>
    </lineage>
</organism>
<dbReference type="EC" id="3.6.4.13" evidence="1"/>
<evidence type="ECO:0000256" key="4">
    <source>
        <dbReference type="ARBA" id="ARBA00022806"/>
    </source>
</evidence>
<dbReference type="GO" id="GO:0003724">
    <property type="term" value="F:RNA helicase activity"/>
    <property type="evidence" value="ECO:0007669"/>
    <property type="project" value="UniProtKB-EC"/>
</dbReference>
<dbReference type="InterPro" id="IPR027417">
    <property type="entry name" value="P-loop_NTPase"/>
</dbReference>
<feature type="domain" description="Helicase C-terminal" evidence="8">
    <location>
        <begin position="45"/>
        <end position="213"/>
    </location>
</feature>
<dbReference type="EMBL" id="AYKW01000023">
    <property type="protein sequence ID" value="PIL28981.1"/>
    <property type="molecule type" value="Genomic_DNA"/>
</dbReference>
<keyword evidence="5" id="KW-0067">ATP-binding</keyword>
<dbReference type="GO" id="GO:0005829">
    <property type="term" value="C:cytosol"/>
    <property type="evidence" value="ECO:0007669"/>
    <property type="project" value="TreeGrafter"/>
</dbReference>
<evidence type="ECO:0000313" key="10">
    <source>
        <dbReference type="Proteomes" id="UP000230002"/>
    </source>
</evidence>
<dbReference type="PANTHER" id="PTHR47959">
    <property type="entry name" value="ATP-DEPENDENT RNA HELICASE RHLE-RELATED"/>
    <property type="match status" value="1"/>
</dbReference>
<comment type="catalytic activity">
    <reaction evidence="6">
        <text>ATP + H2O = ADP + phosphate + H(+)</text>
        <dbReference type="Rhea" id="RHEA:13065"/>
        <dbReference type="ChEBI" id="CHEBI:15377"/>
        <dbReference type="ChEBI" id="CHEBI:15378"/>
        <dbReference type="ChEBI" id="CHEBI:30616"/>
        <dbReference type="ChEBI" id="CHEBI:43474"/>
        <dbReference type="ChEBI" id="CHEBI:456216"/>
        <dbReference type="EC" id="3.6.4.13"/>
    </reaction>
</comment>
<evidence type="ECO:0000313" key="9">
    <source>
        <dbReference type="EMBL" id="PIL28981.1"/>
    </source>
</evidence>
<comment type="caution">
    <text evidence="9">The sequence shown here is derived from an EMBL/GenBank/DDBJ whole genome shotgun (WGS) entry which is preliminary data.</text>
</comment>
<dbReference type="InterPro" id="IPR001650">
    <property type="entry name" value="Helicase_C-like"/>
</dbReference>
<keyword evidence="2" id="KW-0547">Nucleotide-binding</keyword>
<evidence type="ECO:0000256" key="3">
    <source>
        <dbReference type="ARBA" id="ARBA00022801"/>
    </source>
</evidence>
<dbReference type="PANTHER" id="PTHR47959:SF1">
    <property type="entry name" value="ATP-DEPENDENT RNA HELICASE DBPA"/>
    <property type="match status" value="1"/>
</dbReference>
<protein>
    <recommendedName>
        <fullName evidence="1">RNA helicase</fullName>
        <ecNumber evidence="1">3.6.4.13</ecNumber>
    </recommendedName>
</protein>
<feature type="region of interest" description="Disordered" evidence="7">
    <location>
        <begin position="201"/>
        <end position="223"/>
    </location>
</feature>
<dbReference type="Pfam" id="PF00271">
    <property type="entry name" value="Helicase_C"/>
    <property type="match status" value="1"/>
</dbReference>
<evidence type="ECO:0000256" key="5">
    <source>
        <dbReference type="ARBA" id="ARBA00022840"/>
    </source>
</evidence>
<accession>A0A2G8S5E5</accession>
<keyword evidence="4" id="KW-0347">Helicase</keyword>
<dbReference type="SUPFAM" id="SSF52540">
    <property type="entry name" value="P-loop containing nucleoside triphosphate hydrolases"/>
    <property type="match status" value="1"/>
</dbReference>
<feature type="compositionally biased region" description="Basic and acidic residues" evidence="7">
    <location>
        <begin position="448"/>
        <end position="457"/>
    </location>
</feature>
<dbReference type="OrthoDB" id="3238224at2759"/>
<keyword evidence="3" id="KW-0378">Hydrolase</keyword>
<evidence type="ECO:0000256" key="6">
    <source>
        <dbReference type="ARBA" id="ARBA00047984"/>
    </source>
</evidence>
<dbReference type="GO" id="GO:0016787">
    <property type="term" value="F:hydrolase activity"/>
    <property type="evidence" value="ECO:0007669"/>
    <property type="project" value="UniProtKB-KW"/>
</dbReference>
<sequence length="648" mass="71162">MVCPLLSLEEEMSEAQNVFVNKGNDRSNVSIVVRPFEHPLNTYADLDFLLPKTLRSPSDIPLTYLYVDHKVTGGEIIDHLISQLLEHPMNAARSDNIHNRPVPSGVIRPFNANMSQAYRNNAMAQFRAGNVRILVCTDAAGMGCNIPNIKRVVQWKLPGSFSQFIQRAGRAARGPGQTGVAILLVEKSAYNIDIVSAPAPSIDSKKTKKPDGSGPPRAGRADAKQVREYAIAHGLARGGSKKDDVMPSGPQPHLNVDSADEGLLTAVQSVICRRKIWAEVFRSTLVTEDLTVPCCDICDPTLLDATRPQPLPPERKPKNRKRGLPDLDAQAKLRSWRRDILKRSYAYAQYDGSAILDDDLITSLTTIGPLTPDIVSELLKEKWIFWEQHGTELTTFLQTFTIVFTPLPPKPRAAKAGTISVIDLLLDTTPKRPRADSTPDASTTKRARLPEGSEQRPEGLAIPGPSRPLTTASAPVVPPNPYLNTPLRHPPPLMNTMHIHCHPTQQMPSPAAMRHPQLESSGSPVSGPPGPHAYPPAVSHPSHSPASPFHPAAPLYPRSHLPHGYETNPMGPFQGMVRRFKGKLTAPPPTAHRCLQARFLPDRLLNGPRTHTALRLLCVHPCVFTPHPFPLLHLSAIIDIPRRQPSSR</sequence>
<feature type="compositionally biased region" description="Low complexity" evidence="7">
    <location>
        <begin position="535"/>
        <end position="553"/>
    </location>
</feature>
<dbReference type="PROSITE" id="PS51194">
    <property type="entry name" value="HELICASE_CTER"/>
    <property type="match status" value="1"/>
</dbReference>
<dbReference type="AlphaFoldDB" id="A0A2G8S5E5"/>
<evidence type="ECO:0000256" key="1">
    <source>
        <dbReference type="ARBA" id="ARBA00012552"/>
    </source>
</evidence>
<feature type="region of interest" description="Disordered" evidence="7">
    <location>
        <begin position="430"/>
        <end position="555"/>
    </location>
</feature>
<gene>
    <name evidence="9" type="ORF">GSI_09028</name>
</gene>
<name>A0A2G8S5E5_9APHY</name>
<evidence type="ECO:0000259" key="8">
    <source>
        <dbReference type="PROSITE" id="PS51194"/>
    </source>
</evidence>
<dbReference type="InterPro" id="IPR050079">
    <property type="entry name" value="DEAD_box_RNA_helicase"/>
</dbReference>
<dbReference type="SMART" id="SM00490">
    <property type="entry name" value="HELICc"/>
    <property type="match status" value="1"/>
</dbReference>
<dbReference type="STRING" id="1077348.A0A2G8S5E5"/>
<reference evidence="9 10" key="1">
    <citation type="journal article" date="2015" name="Sci. Rep.">
        <title>Chromosome-level genome map provides insights into diverse defense mechanisms in the medicinal fungus Ganoderma sinense.</title>
        <authorList>
            <person name="Zhu Y."/>
            <person name="Xu J."/>
            <person name="Sun C."/>
            <person name="Zhou S."/>
            <person name="Xu H."/>
            <person name="Nelson D.R."/>
            <person name="Qian J."/>
            <person name="Song J."/>
            <person name="Luo H."/>
            <person name="Xiang L."/>
            <person name="Li Y."/>
            <person name="Xu Z."/>
            <person name="Ji A."/>
            <person name="Wang L."/>
            <person name="Lu S."/>
            <person name="Hayward A."/>
            <person name="Sun W."/>
            <person name="Li X."/>
            <person name="Schwartz D.C."/>
            <person name="Wang Y."/>
            <person name="Chen S."/>
        </authorList>
    </citation>
    <scope>NUCLEOTIDE SEQUENCE [LARGE SCALE GENOMIC DNA]</scope>
    <source>
        <strain evidence="9 10">ZZ0214-1</strain>
    </source>
</reference>
<dbReference type="GO" id="GO:0005524">
    <property type="term" value="F:ATP binding"/>
    <property type="evidence" value="ECO:0007669"/>
    <property type="project" value="UniProtKB-KW"/>
</dbReference>
<evidence type="ECO:0000256" key="7">
    <source>
        <dbReference type="SAM" id="MobiDB-lite"/>
    </source>
</evidence>
<feature type="region of interest" description="Disordered" evidence="7">
    <location>
        <begin position="305"/>
        <end position="324"/>
    </location>
</feature>
<proteinExistence type="predicted"/>
<dbReference type="Proteomes" id="UP000230002">
    <property type="component" value="Unassembled WGS sequence"/>
</dbReference>
<evidence type="ECO:0000256" key="2">
    <source>
        <dbReference type="ARBA" id="ARBA00022741"/>
    </source>
</evidence>
<dbReference type="Gene3D" id="3.40.50.300">
    <property type="entry name" value="P-loop containing nucleotide triphosphate hydrolases"/>
    <property type="match status" value="1"/>
</dbReference>
<keyword evidence="10" id="KW-1185">Reference proteome</keyword>